<evidence type="ECO:0000256" key="1">
    <source>
        <dbReference type="ARBA" id="ARBA00000405"/>
    </source>
</evidence>
<evidence type="ECO:0000313" key="11">
    <source>
        <dbReference type="EMBL" id="CAK5274351.1"/>
    </source>
</evidence>
<dbReference type="AlphaFoldDB" id="A0AAD2HG29"/>
<keyword evidence="6 10" id="KW-0378">Hydrolase</keyword>
<dbReference type="InterPro" id="IPR009939">
    <property type="entry name" value="Chitosanase_fungal"/>
</dbReference>
<evidence type="ECO:0000256" key="7">
    <source>
        <dbReference type="ARBA" id="ARBA00023277"/>
    </source>
</evidence>
<dbReference type="GO" id="GO:0005576">
    <property type="term" value="C:extracellular region"/>
    <property type="evidence" value="ECO:0007669"/>
    <property type="project" value="UniProtKB-SubCell"/>
</dbReference>
<evidence type="ECO:0000256" key="2">
    <source>
        <dbReference type="ARBA" id="ARBA00004613"/>
    </source>
</evidence>
<dbReference type="PANTHER" id="PTHR42061">
    <property type="entry name" value="ENDO-CHITOSANASE"/>
    <property type="match status" value="1"/>
</dbReference>
<evidence type="ECO:0000256" key="5">
    <source>
        <dbReference type="ARBA" id="ARBA00022729"/>
    </source>
</evidence>
<dbReference type="Proteomes" id="UP001295794">
    <property type="component" value="Unassembled WGS sequence"/>
</dbReference>
<sequence>MSFFSSLFVLFALAVTSIQARAVHHHHPPARPIYSPARPVHSPAPNFEADASINVAGIYAATKGSHSKVLASYPTQANRKTITSIYGDWISLPGVSAFHFMADMDIDCDGPKANCKGNRDGQSETSFGALDATKVPYFVLPERFTRENKDILKNNALGAIICNGKMFYGIYGDQDADSPEVIGEASILVGRSCFPDSTIDGNNGHPEADVACRLYVAASFPRVNLSVFRHCIWLTGSIRCTEEQHRRKCLEGVG</sequence>
<accession>A0AAD2HG29</accession>
<dbReference type="Pfam" id="PF07335">
    <property type="entry name" value="Glyco_hydro_75"/>
    <property type="match status" value="1"/>
</dbReference>
<evidence type="ECO:0000256" key="9">
    <source>
        <dbReference type="ARBA" id="ARBA00023326"/>
    </source>
</evidence>
<evidence type="ECO:0000256" key="4">
    <source>
        <dbReference type="ARBA" id="ARBA00022525"/>
    </source>
</evidence>
<dbReference type="EMBL" id="CAVNYO010000411">
    <property type="protein sequence ID" value="CAK5276597.1"/>
    <property type="molecule type" value="Genomic_DNA"/>
</dbReference>
<evidence type="ECO:0000313" key="12">
    <source>
        <dbReference type="EMBL" id="CAK5276597.1"/>
    </source>
</evidence>
<feature type="chain" id="PRO_5042311436" description="Endo-chitosanase" evidence="10">
    <location>
        <begin position="23"/>
        <end position="254"/>
    </location>
</feature>
<keyword evidence="5 10" id="KW-0732">Signal</keyword>
<protein>
    <recommendedName>
        <fullName evidence="10">Endo-chitosanase</fullName>
        <ecNumber evidence="10">3.2.1.132</ecNumber>
    </recommendedName>
</protein>
<evidence type="ECO:0000313" key="13">
    <source>
        <dbReference type="Proteomes" id="UP001295794"/>
    </source>
</evidence>
<evidence type="ECO:0000256" key="3">
    <source>
        <dbReference type="ARBA" id="ARBA00007799"/>
    </source>
</evidence>
<comment type="subcellular location">
    <subcellularLocation>
        <location evidence="2 10">Secreted</location>
    </subcellularLocation>
</comment>
<dbReference type="EC" id="3.2.1.132" evidence="10"/>
<comment type="caution">
    <text evidence="11">The sequence shown here is derived from an EMBL/GenBank/DDBJ whole genome shotgun (WGS) entry which is preliminary data.</text>
</comment>
<organism evidence="11 13">
    <name type="scientific">Mycena citricolor</name>
    <dbReference type="NCBI Taxonomy" id="2018698"/>
    <lineage>
        <taxon>Eukaryota</taxon>
        <taxon>Fungi</taxon>
        <taxon>Dikarya</taxon>
        <taxon>Basidiomycota</taxon>
        <taxon>Agaricomycotina</taxon>
        <taxon>Agaricomycetes</taxon>
        <taxon>Agaricomycetidae</taxon>
        <taxon>Agaricales</taxon>
        <taxon>Marasmiineae</taxon>
        <taxon>Mycenaceae</taxon>
        <taxon>Mycena</taxon>
    </lineage>
</organism>
<gene>
    <name evidence="11" type="ORF">MYCIT1_LOCUS21498</name>
    <name evidence="12" type="ORF">MYCIT1_LOCUS25001</name>
</gene>
<dbReference type="EMBL" id="CAVNYO010000401">
    <property type="protein sequence ID" value="CAK5274351.1"/>
    <property type="molecule type" value="Genomic_DNA"/>
</dbReference>
<dbReference type="GO" id="GO:0000272">
    <property type="term" value="P:polysaccharide catabolic process"/>
    <property type="evidence" value="ECO:0007669"/>
    <property type="project" value="UniProtKB-KW"/>
</dbReference>
<reference evidence="11" key="1">
    <citation type="submission" date="2023-11" db="EMBL/GenBank/DDBJ databases">
        <authorList>
            <person name="De Vega J J."/>
            <person name="De Vega J J."/>
        </authorList>
    </citation>
    <scope>NUCLEOTIDE SEQUENCE</scope>
</reference>
<comment type="function">
    <text evidence="10">Chitosanase catalyzing the endo-type cleavage of chitosan, the deacylated form of chitin. Chitosanase may be crucial in the degradation of the deacetylated portion of chitin in the fungal cell wall.</text>
</comment>
<keyword evidence="9 10" id="KW-0624">Polysaccharide degradation</keyword>
<evidence type="ECO:0000256" key="10">
    <source>
        <dbReference type="RuleBase" id="RU361208"/>
    </source>
</evidence>
<comment type="similarity">
    <text evidence="3 10">Belongs to the glycosyl hydrolase 75 family.</text>
</comment>
<dbReference type="GO" id="GO:0016977">
    <property type="term" value="F:chitosanase activity"/>
    <property type="evidence" value="ECO:0007669"/>
    <property type="project" value="UniProtKB-EC"/>
</dbReference>
<feature type="signal peptide" evidence="10">
    <location>
        <begin position="1"/>
        <end position="22"/>
    </location>
</feature>
<keyword evidence="7" id="KW-0119">Carbohydrate metabolism</keyword>
<evidence type="ECO:0000256" key="6">
    <source>
        <dbReference type="ARBA" id="ARBA00022801"/>
    </source>
</evidence>
<evidence type="ECO:0000256" key="8">
    <source>
        <dbReference type="ARBA" id="ARBA00023295"/>
    </source>
</evidence>
<comment type="catalytic activity">
    <reaction evidence="1 10">
        <text>Endohydrolysis of beta-(1-&gt;4)-linkages between D-glucosamine residues in a partly acetylated chitosan.</text>
        <dbReference type="EC" id="3.2.1.132"/>
    </reaction>
</comment>
<proteinExistence type="inferred from homology"/>
<dbReference type="PANTHER" id="PTHR42061:SF4">
    <property type="entry name" value="ENDO-CHITOSANASE"/>
    <property type="match status" value="1"/>
</dbReference>
<keyword evidence="4" id="KW-0964">Secreted</keyword>
<name>A0AAD2HG29_9AGAR</name>
<keyword evidence="13" id="KW-1185">Reference proteome</keyword>
<keyword evidence="8 10" id="KW-0326">Glycosidase</keyword>